<keyword evidence="1" id="KW-0812">Transmembrane</keyword>
<name>A0A5E4MTK8_9HEMI</name>
<keyword evidence="3" id="KW-1185">Reference proteome</keyword>
<evidence type="ECO:0000313" key="2">
    <source>
        <dbReference type="EMBL" id="VVC34939.1"/>
    </source>
</evidence>
<protein>
    <submittedName>
        <fullName evidence="2">Uncharacterized protein</fullName>
    </submittedName>
</protein>
<sequence>MASFFGWLFGIDQAQQGITQNASKIESLSRNVATGFAKQTNELAGQFTGLSKDVVTQVASISDTTAKVAEQTAGLAGKTNELAEKFAGVTGEVAKLSEQTAEKFAGVTGEVAKLSEQSAETAEQLANVTDALVSAEQTKMACVIVAGVMAAILVAFVICLVHQGIKAEKEKKSSHVSTDTVESASVNQPKILEEDLISLSDTESDIGNVTDPHLSLHTPSILVAA</sequence>
<dbReference type="AlphaFoldDB" id="A0A5E4MTK8"/>
<proteinExistence type="predicted"/>
<reference evidence="2 3" key="1">
    <citation type="submission" date="2019-08" db="EMBL/GenBank/DDBJ databases">
        <authorList>
            <person name="Alioto T."/>
            <person name="Alioto T."/>
            <person name="Gomez Garrido J."/>
        </authorList>
    </citation>
    <scope>NUCLEOTIDE SEQUENCE [LARGE SCALE GENOMIC DNA]</scope>
</reference>
<feature type="transmembrane region" description="Helical" evidence="1">
    <location>
        <begin position="143"/>
        <end position="162"/>
    </location>
</feature>
<accession>A0A5E4MTK8</accession>
<keyword evidence="1" id="KW-1133">Transmembrane helix</keyword>
<evidence type="ECO:0000256" key="1">
    <source>
        <dbReference type="SAM" id="Phobius"/>
    </source>
</evidence>
<keyword evidence="1" id="KW-0472">Membrane</keyword>
<dbReference type="EMBL" id="CABPRJ010001029">
    <property type="protein sequence ID" value="VVC34939.1"/>
    <property type="molecule type" value="Genomic_DNA"/>
</dbReference>
<dbReference type="SUPFAM" id="SSF58104">
    <property type="entry name" value="Methyl-accepting chemotaxis protein (MCP) signaling domain"/>
    <property type="match status" value="1"/>
</dbReference>
<gene>
    <name evidence="2" type="ORF">CINCED_3A006410</name>
</gene>
<organism evidence="2 3">
    <name type="scientific">Cinara cedri</name>
    <dbReference type="NCBI Taxonomy" id="506608"/>
    <lineage>
        <taxon>Eukaryota</taxon>
        <taxon>Metazoa</taxon>
        <taxon>Ecdysozoa</taxon>
        <taxon>Arthropoda</taxon>
        <taxon>Hexapoda</taxon>
        <taxon>Insecta</taxon>
        <taxon>Pterygota</taxon>
        <taxon>Neoptera</taxon>
        <taxon>Paraneoptera</taxon>
        <taxon>Hemiptera</taxon>
        <taxon>Sternorrhyncha</taxon>
        <taxon>Aphidomorpha</taxon>
        <taxon>Aphidoidea</taxon>
        <taxon>Aphididae</taxon>
        <taxon>Lachninae</taxon>
        <taxon>Cinara</taxon>
    </lineage>
</organism>
<dbReference type="Gene3D" id="6.10.250.1010">
    <property type="match status" value="1"/>
</dbReference>
<dbReference type="Proteomes" id="UP000325440">
    <property type="component" value="Unassembled WGS sequence"/>
</dbReference>
<evidence type="ECO:0000313" key="3">
    <source>
        <dbReference type="Proteomes" id="UP000325440"/>
    </source>
</evidence>